<evidence type="ECO:0000313" key="1">
    <source>
        <dbReference type="EMBL" id="OBZ66447.1"/>
    </source>
</evidence>
<dbReference type="OrthoDB" id="2153176at2759"/>
<organism evidence="1 2">
    <name type="scientific">Grifola frondosa</name>
    <name type="common">Maitake</name>
    <name type="synonym">Polyporus frondosus</name>
    <dbReference type="NCBI Taxonomy" id="5627"/>
    <lineage>
        <taxon>Eukaryota</taxon>
        <taxon>Fungi</taxon>
        <taxon>Dikarya</taxon>
        <taxon>Basidiomycota</taxon>
        <taxon>Agaricomycotina</taxon>
        <taxon>Agaricomycetes</taxon>
        <taxon>Polyporales</taxon>
        <taxon>Grifolaceae</taxon>
        <taxon>Grifola</taxon>
    </lineage>
</organism>
<dbReference type="OMA" id="VPMFTAD"/>
<comment type="caution">
    <text evidence="1">The sequence shown here is derived from an EMBL/GenBank/DDBJ whole genome shotgun (WGS) entry which is preliminary data.</text>
</comment>
<reference evidence="1 2" key="1">
    <citation type="submission" date="2016-03" db="EMBL/GenBank/DDBJ databases">
        <title>Whole genome sequencing of Grifola frondosa 9006-11.</title>
        <authorList>
            <person name="Min B."/>
            <person name="Park H."/>
            <person name="Kim J.-G."/>
            <person name="Cho H."/>
            <person name="Oh Y.-L."/>
            <person name="Kong W.-S."/>
            <person name="Choi I.-G."/>
        </authorList>
    </citation>
    <scope>NUCLEOTIDE SEQUENCE [LARGE SCALE GENOMIC DNA]</scope>
    <source>
        <strain evidence="1 2">9006-11</strain>
    </source>
</reference>
<name>A0A1C7LQW2_GRIFR</name>
<proteinExistence type="predicted"/>
<dbReference type="Pfam" id="PF07958">
    <property type="entry name" value="DUF1688"/>
    <property type="match status" value="1"/>
</dbReference>
<gene>
    <name evidence="1" type="primary">URC4</name>
    <name evidence="1" type="ORF">A0H81_13665</name>
</gene>
<evidence type="ECO:0000313" key="2">
    <source>
        <dbReference type="Proteomes" id="UP000092993"/>
    </source>
</evidence>
<keyword evidence="2" id="KW-1185">Reference proteome</keyword>
<dbReference type="Proteomes" id="UP000092993">
    <property type="component" value="Unassembled WGS sequence"/>
</dbReference>
<dbReference type="PANTHER" id="PTHR31687">
    <property type="match status" value="1"/>
</dbReference>
<dbReference type="InterPro" id="IPR012469">
    <property type="entry name" value="DUF1688"/>
</dbReference>
<dbReference type="STRING" id="5627.A0A1C7LQW2"/>
<dbReference type="EMBL" id="LUGG01000031">
    <property type="protein sequence ID" value="OBZ66447.1"/>
    <property type="molecule type" value="Genomic_DNA"/>
</dbReference>
<accession>A0A1C7LQW2</accession>
<sequence length="429" mass="46919">MNVKLTETETAAYLRTLPAIRERCARVHNLAKDGKLEYFEYHPEKEADAAAFCIDIIKRDFDTDFSSIPPHGRWRHLDAGRPRVEPLIAKWKASPSPPDLKETSKRLIDLFLVSVLLDAGAGDSWSYLEEDFGEKFSRSEGLAVASIHMFTEGLFSGDSSNPYRVDADGLSRITVSNVSSALQVSDSNPMVGVAGRTSLLTNLSAALRASPTYFGPDARPGNLVDFLERESVADGPTRRVHVFALWTALIEGLAPIWPATRTSLGGVPLGDVWPCAALGGELVPFHKLTGWIAYSLLEPLERVLGWKIEGREYMTGLPEYRNGGLLVDLGVLTLKPGALSQSFFPDPKSGIPRLPPSHPAVVEWRAMTVIELDRIADAIRAQLGLTAEQLTLAQVLESATWKGGREIARLRRPAKGGPPIDIESDGTVF</sequence>
<dbReference type="PANTHER" id="PTHR31687:SF3">
    <property type="entry name" value="PROTEIN URG3"/>
    <property type="match status" value="1"/>
</dbReference>
<protein>
    <submittedName>
        <fullName evidence="1">Uracil catabolism protein 4</fullName>
    </submittedName>
</protein>
<dbReference type="AlphaFoldDB" id="A0A1C7LQW2"/>